<evidence type="ECO:0000256" key="7">
    <source>
        <dbReference type="RuleBase" id="RU003879"/>
    </source>
</evidence>
<feature type="transmembrane region" description="Helical" evidence="8">
    <location>
        <begin position="20"/>
        <end position="42"/>
    </location>
</feature>
<dbReference type="Pfam" id="PF02472">
    <property type="entry name" value="ExbD"/>
    <property type="match status" value="1"/>
</dbReference>
<evidence type="ECO:0000256" key="4">
    <source>
        <dbReference type="ARBA" id="ARBA00022692"/>
    </source>
</evidence>
<dbReference type="GO" id="GO:0022857">
    <property type="term" value="F:transmembrane transporter activity"/>
    <property type="evidence" value="ECO:0007669"/>
    <property type="project" value="InterPro"/>
</dbReference>
<evidence type="ECO:0000256" key="2">
    <source>
        <dbReference type="ARBA" id="ARBA00005811"/>
    </source>
</evidence>
<dbReference type="InterPro" id="IPR003400">
    <property type="entry name" value="ExbD"/>
</dbReference>
<dbReference type="Gene3D" id="3.30.420.270">
    <property type="match status" value="1"/>
</dbReference>
<dbReference type="EMBL" id="JACHTE010000006">
    <property type="protein sequence ID" value="MBB1088668.1"/>
    <property type="molecule type" value="Genomic_DNA"/>
</dbReference>
<keyword evidence="4 7" id="KW-0812">Transmembrane</keyword>
<evidence type="ECO:0000256" key="1">
    <source>
        <dbReference type="ARBA" id="ARBA00004162"/>
    </source>
</evidence>
<name>A0A7W3YEQ2_9GAMM</name>
<dbReference type="RefSeq" id="WP_182669452.1">
    <property type="nucleotide sequence ID" value="NZ_JACHTE010000006.1"/>
</dbReference>
<dbReference type="PANTHER" id="PTHR30558:SF7">
    <property type="entry name" value="TOL-PAL SYSTEM PROTEIN TOLR"/>
    <property type="match status" value="1"/>
</dbReference>
<gene>
    <name evidence="9" type="ORF">H4F99_09220</name>
</gene>
<evidence type="ECO:0000313" key="9">
    <source>
        <dbReference type="EMBL" id="MBB1088668.1"/>
    </source>
</evidence>
<accession>A0A7W3YEQ2</accession>
<comment type="similarity">
    <text evidence="2 7">Belongs to the ExbD/TolR family.</text>
</comment>
<keyword evidence="3" id="KW-1003">Cell membrane</keyword>
<dbReference type="GO" id="GO:0015031">
    <property type="term" value="P:protein transport"/>
    <property type="evidence" value="ECO:0007669"/>
    <property type="project" value="UniProtKB-KW"/>
</dbReference>
<evidence type="ECO:0000256" key="3">
    <source>
        <dbReference type="ARBA" id="ARBA00022475"/>
    </source>
</evidence>
<evidence type="ECO:0000256" key="6">
    <source>
        <dbReference type="ARBA" id="ARBA00023136"/>
    </source>
</evidence>
<keyword evidence="5 8" id="KW-1133">Transmembrane helix</keyword>
<evidence type="ECO:0000256" key="5">
    <source>
        <dbReference type="ARBA" id="ARBA00022989"/>
    </source>
</evidence>
<evidence type="ECO:0000313" key="10">
    <source>
        <dbReference type="Proteomes" id="UP000552587"/>
    </source>
</evidence>
<keyword evidence="7" id="KW-0653">Protein transport</keyword>
<protein>
    <submittedName>
        <fullName evidence="9">Biopolymer transporter ExbD</fullName>
    </submittedName>
</protein>
<reference evidence="9 10" key="1">
    <citation type="submission" date="2020-07" db="EMBL/GenBank/DDBJ databases">
        <authorList>
            <person name="Xu S."/>
            <person name="Li A."/>
        </authorList>
    </citation>
    <scope>NUCLEOTIDE SEQUENCE [LARGE SCALE GENOMIC DNA]</scope>
    <source>
        <strain evidence="9 10">SG-8</strain>
    </source>
</reference>
<dbReference type="Proteomes" id="UP000552587">
    <property type="component" value="Unassembled WGS sequence"/>
</dbReference>
<keyword evidence="7" id="KW-0813">Transport</keyword>
<keyword evidence="10" id="KW-1185">Reference proteome</keyword>
<keyword evidence="6 8" id="KW-0472">Membrane</keyword>
<comment type="subcellular location">
    <subcellularLocation>
        <location evidence="1">Cell membrane</location>
        <topology evidence="1">Single-pass membrane protein</topology>
    </subcellularLocation>
    <subcellularLocation>
        <location evidence="7">Cell membrane</location>
        <topology evidence="7">Single-pass type II membrane protein</topology>
    </subcellularLocation>
</comment>
<dbReference type="GO" id="GO:0005886">
    <property type="term" value="C:plasma membrane"/>
    <property type="evidence" value="ECO:0007669"/>
    <property type="project" value="UniProtKB-SubCell"/>
</dbReference>
<proteinExistence type="inferred from homology"/>
<dbReference type="AlphaFoldDB" id="A0A7W3YEQ2"/>
<comment type="caution">
    <text evidence="9">The sequence shown here is derived from an EMBL/GenBank/DDBJ whole genome shotgun (WGS) entry which is preliminary data.</text>
</comment>
<dbReference type="PANTHER" id="PTHR30558">
    <property type="entry name" value="EXBD MEMBRANE COMPONENT OF PMF-DRIVEN MACROMOLECULE IMPORT SYSTEM"/>
    <property type="match status" value="1"/>
</dbReference>
<evidence type="ECO:0000256" key="8">
    <source>
        <dbReference type="SAM" id="Phobius"/>
    </source>
</evidence>
<organism evidence="9 10">
    <name type="scientific">Marilutibacter penaei</name>
    <dbReference type="NCBI Taxonomy" id="2759900"/>
    <lineage>
        <taxon>Bacteria</taxon>
        <taxon>Pseudomonadati</taxon>
        <taxon>Pseudomonadota</taxon>
        <taxon>Gammaproteobacteria</taxon>
        <taxon>Lysobacterales</taxon>
        <taxon>Lysobacteraceae</taxon>
        <taxon>Marilutibacter</taxon>
    </lineage>
</organism>
<sequence>MASTLYADGSRGQAALAEINITPLVDVMLVLLVIFMVTAPIASQTLLTRLPQPNTEATPPTDSPVQLLATADGSYLLDGVAHDRSTLGSALADRFAGHPERVLQIAASGDAEYQAFAGALSAAREAGVTHIAQGR</sequence>